<dbReference type="InParanoid" id="A0A3N4M3N1"/>
<keyword evidence="3" id="KW-0862">Zinc</keyword>
<dbReference type="InterPro" id="IPR050701">
    <property type="entry name" value="Histone_Mod_Regulator"/>
</dbReference>
<evidence type="ECO:0000256" key="1">
    <source>
        <dbReference type="ARBA" id="ARBA00022723"/>
    </source>
</evidence>
<dbReference type="STRING" id="1051890.A0A3N4M3N1"/>
<evidence type="ECO:0000259" key="5">
    <source>
        <dbReference type="PROSITE" id="PS51805"/>
    </source>
</evidence>
<sequence length="111" mass="12291">MDGAFKQIVTNAWAHLLCAMWIPEVVIGNQSFMEPIDGIEDIPKQRWKLVLIPYKPHTMSQKPESVANPAVLLNSAATIAVPFPQECPVLLNLQILRPFALCSFPTLSAAH</sequence>
<evidence type="ECO:0000313" key="6">
    <source>
        <dbReference type="EMBL" id="RPB27551.1"/>
    </source>
</evidence>
<evidence type="ECO:0000313" key="7">
    <source>
        <dbReference type="Proteomes" id="UP000267821"/>
    </source>
</evidence>
<dbReference type="AlphaFoldDB" id="A0A3N4M3N1"/>
<dbReference type="EMBL" id="ML121531">
    <property type="protein sequence ID" value="RPB27551.1"/>
    <property type="molecule type" value="Genomic_DNA"/>
</dbReference>
<dbReference type="Pfam" id="PF13832">
    <property type="entry name" value="zf-HC5HC2H_2"/>
    <property type="match status" value="1"/>
</dbReference>
<dbReference type="PANTHER" id="PTHR13793">
    <property type="entry name" value="PHD FINGER PROTEINS"/>
    <property type="match status" value="1"/>
</dbReference>
<dbReference type="GO" id="GO:0008270">
    <property type="term" value="F:zinc ion binding"/>
    <property type="evidence" value="ECO:0007669"/>
    <property type="project" value="UniProtKB-KW"/>
</dbReference>
<organism evidence="6 7">
    <name type="scientific">Terfezia boudieri ATCC MYA-4762</name>
    <dbReference type="NCBI Taxonomy" id="1051890"/>
    <lineage>
        <taxon>Eukaryota</taxon>
        <taxon>Fungi</taxon>
        <taxon>Dikarya</taxon>
        <taxon>Ascomycota</taxon>
        <taxon>Pezizomycotina</taxon>
        <taxon>Pezizomycetes</taxon>
        <taxon>Pezizales</taxon>
        <taxon>Pezizaceae</taxon>
        <taxon>Terfezia</taxon>
    </lineage>
</organism>
<dbReference type="InterPro" id="IPR034732">
    <property type="entry name" value="EPHD"/>
</dbReference>
<gene>
    <name evidence="6" type="ORF">L211DRAFT_846331</name>
</gene>
<name>A0A3N4M3N1_9PEZI</name>
<accession>A0A3N4M3N1</accession>
<reference evidence="6 7" key="1">
    <citation type="journal article" date="2018" name="Nat. Ecol. Evol.">
        <title>Pezizomycetes genomes reveal the molecular basis of ectomycorrhizal truffle lifestyle.</title>
        <authorList>
            <person name="Murat C."/>
            <person name="Payen T."/>
            <person name="Noel B."/>
            <person name="Kuo A."/>
            <person name="Morin E."/>
            <person name="Chen J."/>
            <person name="Kohler A."/>
            <person name="Krizsan K."/>
            <person name="Balestrini R."/>
            <person name="Da Silva C."/>
            <person name="Montanini B."/>
            <person name="Hainaut M."/>
            <person name="Levati E."/>
            <person name="Barry K.W."/>
            <person name="Belfiori B."/>
            <person name="Cichocki N."/>
            <person name="Clum A."/>
            <person name="Dockter R.B."/>
            <person name="Fauchery L."/>
            <person name="Guy J."/>
            <person name="Iotti M."/>
            <person name="Le Tacon F."/>
            <person name="Lindquist E.A."/>
            <person name="Lipzen A."/>
            <person name="Malagnac F."/>
            <person name="Mello A."/>
            <person name="Molinier V."/>
            <person name="Miyauchi S."/>
            <person name="Poulain J."/>
            <person name="Riccioni C."/>
            <person name="Rubini A."/>
            <person name="Sitrit Y."/>
            <person name="Splivallo R."/>
            <person name="Traeger S."/>
            <person name="Wang M."/>
            <person name="Zifcakova L."/>
            <person name="Wipf D."/>
            <person name="Zambonelli A."/>
            <person name="Paolocci F."/>
            <person name="Nowrousian M."/>
            <person name="Ottonello S."/>
            <person name="Baldrian P."/>
            <person name="Spatafora J.W."/>
            <person name="Henrissat B."/>
            <person name="Nagy L.G."/>
            <person name="Aury J.M."/>
            <person name="Wincker P."/>
            <person name="Grigoriev I.V."/>
            <person name="Bonfante P."/>
            <person name="Martin F.M."/>
        </authorList>
    </citation>
    <scope>NUCLEOTIDE SEQUENCE [LARGE SCALE GENOMIC DNA]</scope>
    <source>
        <strain evidence="6 7">ATCC MYA-4762</strain>
    </source>
</reference>
<protein>
    <recommendedName>
        <fullName evidence="5">PHD-type domain-containing protein</fullName>
    </recommendedName>
</protein>
<dbReference type="Proteomes" id="UP000267821">
    <property type="component" value="Unassembled WGS sequence"/>
</dbReference>
<dbReference type="PANTHER" id="PTHR13793:SF107">
    <property type="entry name" value="BROMODOMAIN-CONTAINING PROTEIN HOMOLOG"/>
    <property type="match status" value="1"/>
</dbReference>
<dbReference type="PROSITE" id="PS51805">
    <property type="entry name" value="EPHD"/>
    <property type="match status" value="1"/>
</dbReference>
<dbReference type="Gene3D" id="3.30.40.10">
    <property type="entry name" value="Zinc/RING finger domain, C3HC4 (zinc finger)"/>
    <property type="match status" value="1"/>
</dbReference>
<keyword evidence="1" id="KW-0479">Metal-binding</keyword>
<keyword evidence="4" id="KW-0732">Signal</keyword>
<dbReference type="GO" id="GO:0006357">
    <property type="term" value="P:regulation of transcription by RNA polymerase II"/>
    <property type="evidence" value="ECO:0007669"/>
    <property type="project" value="TreeGrafter"/>
</dbReference>
<dbReference type="OrthoDB" id="20839at2759"/>
<dbReference type="InterPro" id="IPR013083">
    <property type="entry name" value="Znf_RING/FYVE/PHD"/>
</dbReference>
<keyword evidence="7" id="KW-1185">Reference proteome</keyword>
<evidence type="ECO:0000256" key="2">
    <source>
        <dbReference type="ARBA" id="ARBA00022771"/>
    </source>
</evidence>
<evidence type="ECO:0000256" key="4">
    <source>
        <dbReference type="SAM" id="SignalP"/>
    </source>
</evidence>
<evidence type="ECO:0000256" key="3">
    <source>
        <dbReference type="ARBA" id="ARBA00022833"/>
    </source>
</evidence>
<feature type="domain" description="PHD-type" evidence="5">
    <location>
        <begin position="1"/>
        <end position="50"/>
    </location>
</feature>
<feature type="signal peptide" evidence="4">
    <location>
        <begin position="1"/>
        <end position="28"/>
    </location>
</feature>
<proteinExistence type="predicted"/>
<feature type="chain" id="PRO_5018314865" description="PHD-type domain-containing protein" evidence="4">
    <location>
        <begin position="29"/>
        <end position="111"/>
    </location>
</feature>
<keyword evidence="2" id="KW-0863">Zinc-finger</keyword>